<proteinExistence type="predicted"/>
<dbReference type="Proteomes" id="UP000256269">
    <property type="component" value="Unassembled WGS sequence"/>
</dbReference>
<reference evidence="2 3" key="1">
    <citation type="submission" date="2018-08" db="EMBL/GenBank/DDBJ databases">
        <title>Genomic Encyclopedia of Archaeal and Bacterial Type Strains, Phase II (KMG-II): from individual species to whole genera.</title>
        <authorList>
            <person name="Goeker M."/>
        </authorList>
    </citation>
    <scope>NUCLEOTIDE SEQUENCE [LARGE SCALE GENOMIC DNA]</scope>
    <source>
        <strain evidence="2 3">DSM 45791</strain>
    </source>
</reference>
<evidence type="ECO:0000313" key="3">
    <source>
        <dbReference type="Proteomes" id="UP000256269"/>
    </source>
</evidence>
<evidence type="ECO:0000313" key="2">
    <source>
        <dbReference type="EMBL" id="REH17885.1"/>
    </source>
</evidence>
<feature type="chain" id="PRO_5017798792" description="Secreted protein" evidence="1">
    <location>
        <begin position="25"/>
        <end position="78"/>
    </location>
</feature>
<dbReference type="RefSeq" id="WP_116182349.1">
    <property type="nucleotide sequence ID" value="NZ_CP144375.1"/>
</dbReference>
<protein>
    <recommendedName>
        <fullName evidence="4">Secreted protein</fullName>
    </recommendedName>
</protein>
<comment type="caution">
    <text evidence="2">The sequence shown here is derived from an EMBL/GenBank/DDBJ whole genome shotgun (WGS) entry which is preliminary data.</text>
</comment>
<dbReference type="EMBL" id="QUNO01000041">
    <property type="protein sequence ID" value="REH17885.1"/>
    <property type="molecule type" value="Genomic_DNA"/>
</dbReference>
<dbReference type="AlphaFoldDB" id="A0A3E0G557"/>
<gene>
    <name evidence="2" type="ORF">BCF44_1412</name>
</gene>
<evidence type="ECO:0000256" key="1">
    <source>
        <dbReference type="SAM" id="SignalP"/>
    </source>
</evidence>
<sequence>MRKSLLFSVMTGALLVGFATQANAATPGVPSYYQSQGACQSALNAVVAATGRHDYFCLKTIGGSVPGPWVLVEGPQGG</sequence>
<accession>A0A3E0G557</accession>
<evidence type="ECO:0008006" key="4">
    <source>
        <dbReference type="Google" id="ProtNLM"/>
    </source>
</evidence>
<name>A0A3E0G557_9PSEU</name>
<feature type="signal peptide" evidence="1">
    <location>
        <begin position="1"/>
        <end position="24"/>
    </location>
</feature>
<organism evidence="2 3">
    <name type="scientific">Kutzneria buriramensis</name>
    <dbReference type="NCBI Taxonomy" id="1045776"/>
    <lineage>
        <taxon>Bacteria</taxon>
        <taxon>Bacillati</taxon>
        <taxon>Actinomycetota</taxon>
        <taxon>Actinomycetes</taxon>
        <taxon>Pseudonocardiales</taxon>
        <taxon>Pseudonocardiaceae</taxon>
        <taxon>Kutzneria</taxon>
    </lineage>
</organism>
<keyword evidence="3" id="KW-1185">Reference proteome</keyword>
<keyword evidence="1" id="KW-0732">Signal</keyword>